<evidence type="ECO:0000313" key="3">
    <source>
        <dbReference type="Proteomes" id="UP000193560"/>
    </source>
</evidence>
<gene>
    <name evidence="2" type="ORF">BCR42DRAFT_430150</name>
</gene>
<dbReference type="STRING" id="90262.A0A1X2HKC2"/>
<accession>A0A1X2HKC2</accession>
<protein>
    <submittedName>
        <fullName evidence="2">Uncharacterized protein</fullName>
    </submittedName>
</protein>
<comment type="caution">
    <text evidence="2">The sequence shown here is derived from an EMBL/GenBank/DDBJ whole genome shotgun (WGS) entry which is preliminary data.</text>
</comment>
<name>A0A1X2HKC2_9FUNG</name>
<proteinExistence type="predicted"/>
<feature type="region of interest" description="Disordered" evidence="1">
    <location>
        <begin position="46"/>
        <end position="98"/>
    </location>
</feature>
<feature type="compositionally biased region" description="Low complexity" evidence="1">
    <location>
        <begin position="72"/>
        <end position="88"/>
    </location>
</feature>
<dbReference type="EMBL" id="MCGE01000060">
    <property type="protein sequence ID" value="ORY99650.1"/>
    <property type="molecule type" value="Genomic_DNA"/>
</dbReference>
<keyword evidence="3" id="KW-1185">Reference proteome</keyword>
<reference evidence="2 3" key="1">
    <citation type="submission" date="2016-07" db="EMBL/GenBank/DDBJ databases">
        <title>Pervasive Adenine N6-methylation of Active Genes in Fungi.</title>
        <authorList>
            <consortium name="DOE Joint Genome Institute"/>
            <person name="Mondo S.J."/>
            <person name="Dannebaum R.O."/>
            <person name="Kuo R.C."/>
            <person name="Labutti K."/>
            <person name="Haridas S."/>
            <person name="Kuo A."/>
            <person name="Salamov A."/>
            <person name="Ahrendt S.R."/>
            <person name="Lipzen A."/>
            <person name="Sullivan W."/>
            <person name="Andreopoulos W.B."/>
            <person name="Clum A."/>
            <person name="Lindquist E."/>
            <person name="Daum C."/>
            <person name="Ramamoorthy G.K."/>
            <person name="Gryganskyi A."/>
            <person name="Culley D."/>
            <person name="Magnuson J.K."/>
            <person name="James T.Y."/>
            <person name="O'Malley M.A."/>
            <person name="Stajich J.E."/>
            <person name="Spatafora J.W."/>
            <person name="Visel A."/>
            <person name="Grigoriev I.V."/>
        </authorList>
    </citation>
    <scope>NUCLEOTIDE SEQUENCE [LARGE SCALE GENOMIC DNA]</scope>
    <source>
        <strain evidence="2 3">NRRL 1336</strain>
    </source>
</reference>
<organism evidence="2 3">
    <name type="scientific">Absidia repens</name>
    <dbReference type="NCBI Taxonomy" id="90262"/>
    <lineage>
        <taxon>Eukaryota</taxon>
        <taxon>Fungi</taxon>
        <taxon>Fungi incertae sedis</taxon>
        <taxon>Mucoromycota</taxon>
        <taxon>Mucoromycotina</taxon>
        <taxon>Mucoromycetes</taxon>
        <taxon>Mucorales</taxon>
        <taxon>Cunninghamellaceae</taxon>
        <taxon>Absidia</taxon>
    </lineage>
</organism>
<evidence type="ECO:0000256" key="1">
    <source>
        <dbReference type="SAM" id="MobiDB-lite"/>
    </source>
</evidence>
<dbReference type="Proteomes" id="UP000193560">
    <property type="component" value="Unassembled WGS sequence"/>
</dbReference>
<evidence type="ECO:0000313" key="2">
    <source>
        <dbReference type="EMBL" id="ORY99650.1"/>
    </source>
</evidence>
<feature type="compositionally biased region" description="Basic and acidic residues" evidence="1">
    <location>
        <begin position="46"/>
        <end position="71"/>
    </location>
</feature>
<dbReference type="OrthoDB" id="5976950at2759"/>
<feature type="compositionally biased region" description="Pro residues" evidence="1">
    <location>
        <begin position="89"/>
        <end position="98"/>
    </location>
</feature>
<dbReference type="AlphaFoldDB" id="A0A1X2HKC2"/>
<sequence length="344" mass="40175">MFLNFKFEKSDTHNTRKTNIHFEDWFEKWREQAQKDALQEHIDDAMEGARKKHQGKEEQKHAAKLQRDEQKQAAQQQQQPPRFIWPWRHPSPPRPIPLPPPPEITEIAHLNAEIATQERIVSDLEDKLKYWTSNRESAVSAHQAGMQATMTSEDMDAVLQQIYTMCKQPPPSGPGDLINYDDQFGFLDPLDSIKDAVFQHQFIKDQHVTTHIRFTTIQNKFINIDPQRDENGRRRRQCYMSGYAYDSPFWIAFDVDSISLVLSNLTFHVPESLATAGAPLLLKIKEDTNVMLFFKLMQHYGRLESDKNRTWNYLIAHYDKHPAIYVVKDEDGNGVFIHKKTTFV</sequence>